<organism evidence="4 5">
    <name type="scientific">Anaeromyxobacter oryzae</name>
    <dbReference type="NCBI Taxonomy" id="2918170"/>
    <lineage>
        <taxon>Bacteria</taxon>
        <taxon>Pseudomonadati</taxon>
        <taxon>Myxococcota</taxon>
        <taxon>Myxococcia</taxon>
        <taxon>Myxococcales</taxon>
        <taxon>Cystobacterineae</taxon>
        <taxon>Anaeromyxobacteraceae</taxon>
        <taxon>Anaeromyxobacter</taxon>
    </lineage>
</organism>
<evidence type="ECO:0000256" key="2">
    <source>
        <dbReference type="ARBA" id="ARBA00022679"/>
    </source>
</evidence>
<dbReference type="Proteomes" id="UP001162891">
    <property type="component" value="Chromosome"/>
</dbReference>
<dbReference type="EMBL" id="AP025591">
    <property type="protein sequence ID" value="BDG02639.1"/>
    <property type="molecule type" value="Genomic_DNA"/>
</dbReference>
<dbReference type="PANTHER" id="PTHR10509:SF14">
    <property type="entry name" value="CAFFEOYL-COA O-METHYLTRANSFERASE 3-RELATED"/>
    <property type="match status" value="1"/>
</dbReference>
<dbReference type="Pfam" id="PF01596">
    <property type="entry name" value="Methyltransf_3"/>
    <property type="match status" value="1"/>
</dbReference>
<keyword evidence="5" id="KW-1185">Reference proteome</keyword>
<reference evidence="5" key="1">
    <citation type="journal article" date="2022" name="Int. J. Syst. Evol. Microbiol.">
        <title>Anaeromyxobacter oryzae sp. nov., Anaeromyxobacter diazotrophicus sp. nov. and Anaeromyxobacter paludicola sp. nov., isolated from paddy soils.</title>
        <authorList>
            <person name="Itoh H."/>
            <person name="Xu Z."/>
            <person name="Mise K."/>
            <person name="Masuda Y."/>
            <person name="Ushijima N."/>
            <person name="Hayakawa C."/>
            <person name="Shiratori Y."/>
            <person name="Senoo K."/>
        </authorList>
    </citation>
    <scope>NUCLEOTIDE SEQUENCE [LARGE SCALE GENOMIC DNA]</scope>
    <source>
        <strain evidence="5">Red232</strain>
    </source>
</reference>
<dbReference type="SUPFAM" id="SSF53335">
    <property type="entry name" value="S-adenosyl-L-methionine-dependent methyltransferases"/>
    <property type="match status" value="1"/>
</dbReference>
<keyword evidence="2" id="KW-0808">Transferase</keyword>
<evidence type="ECO:0000313" key="5">
    <source>
        <dbReference type="Proteomes" id="UP001162891"/>
    </source>
</evidence>
<protein>
    <submittedName>
        <fullName evidence="4">O-methyltransferase</fullName>
    </submittedName>
</protein>
<evidence type="ECO:0000256" key="1">
    <source>
        <dbReference type="ARBA" id="ARBA00022603"/>
    </source>
</evidence>
<dbReference type="InterPro" id="IPR002935">
    <property type="entry name" value="SAM_O-MeTrfase"/>
</dbReference>
<gene>
    <name evidence="4" type="ORF">AMOR_16350</name>
</gene>
<proteinExistence type="predicted"/>
<dbReference type="PANTHER" id="PTHR10509">
    <property type="entry name" value="O-METHYLTRANSFERASE-RELATED"/>
    <property type="match status" value="1"/>
</dbReference>
<keyword evidence="1" id="KW-0489">Methyltransferase</keyword>
<dbReference type="CDD" id="cd02440">
    <property type="entry name" value="AdoMet_MTases"/>
    <property type="match status" value="1"/>
</dbReference>
<dbReference type="PROSITE" id="PS51682">
    <property type="entry name" value="SAM_OMT_I"/>
    <property type="match status" value="1"/>
</dbReference>
<evidence type="ECO:0000313" key="4">
    <source>
        <dbReference type="EMBL" id="BDG02639.1"/>
    </source>
</evidence>
<keyword evidence="3" id="KW-0949">S-adenosyl-L-methionine</keyword>
<dbReference type="Gene3D" id="3.40.50.150">
    <property type="entry name" value="Vaccinia Virus protein VP39"/>
    <property type="match status" value="1"/>
</dbReference>
<name>A0ABN6MSC5_9BACT</name>
<dbReference type="InterPro" id="IPR050362">
    <property type="entry name" value="Cation-dep_OMT"/>
</dbReference>
<accession>A0ABN6MSC5</accession>
<dbReference type="InterPro" id="IPR029063">
    <property type="entry name" value="SAM-dependent_MTases_sf"/>
</dbReference>
<evidence type="ECO:0000256" key="3">
    <source>
        <dbReference type="ARBA" id="ARBA00022691"/>
    </source>
</evidence>
<sequence>MPAMGSPPVKGFGQGDPALAAWTEAVYRPEDDVLRQIRERSVAAGLPPIQVGKMDALHLEVIARVSGARKAVEIGTLGGYSGVCLLRGMGSGGFLHTFELDPGRADLARRSFEHAGLADQVRVHVGPAAERLRGIEPDGPFDLVFVDADKAGYPGYLAWAEQHLRVGGVLLADNTFGFGHVHEDEPEGEDPGAMAALRRFSDRLARGGRFRATMLPTAEGMSLAVKIR</sequence>